<accession>A0A5B7H5A1</accession>
<organism evidence="1 2">
    <name type="scientific">Portunus trituberculatus</name>
    <name type="common">Swimming crab</name>
    <name type="synonym">Neptunus trituberculatus</name>
    <dbReference type="NCBI Taxonomy" id="210409"/>
    <lineage>
        <taxon>Eukaryota</taxon>
        <taxon>Metazoa</taxon>
        <taxon>Ecdysozoa</taxon>
        <taxon>Arthropoda</taxon>
        <taxon>Crustacea</taxon>
        <taxon>Multicrustacea</taxon>
        <taxon>Malacostraca</taxon>
        <taxon>Eumalacostraca</taxon>
        <taxon>Eucarida</taxon>
        <taxon>Decapoda</taxon>
        <taxon>Pleocyemata</taxon>
        <taxon>Brachyura</taxon>
        <taxon>Eubrachyura</taxon>
        <taxon>Portunoidea</taxon>
        <taxon>Portunidae</taxon>
        <taxon>Portuninae</taxon>
        <taxon>Portunus</taxon>
    </lineage>
</organism>
<reference evidence="1 2" key="1">
    <citation type="submission" date="2019-05" db="EMBL/GenBank/DDBJ databases">
        <title>Another draft genome of Portunus trituberculatus and its Hox gene families provides insights of decapod evolution.</title>
        <authorList>
            <person name="Jeong J.-H."/>
            <person name="Song I."/>
            <person name="Kim S."/>
            <person name="Choi T."/>
            <person name="Kim D."/>
            <person name="Ryu S."/>
            <person name="Kim W."/>
        </authorList>
    </citation>
    <scope>NUCLEOTIDE SEQUENCE [LARGE SCALE GENOMIC DNA]</scope>
    <source>
        <tissue evidence="1">Muscle</tissue>
    </source>
</reference>
<dbReference type="Proteomes" id="UP000324222">
    <property type="component" value="Unassembled WGS sequence"/>
</dbReference>
<keyword evidence="2" id="KW-1185">Reference proteome</keyword>
<sequence>MSDKREELHTPTQDDGQVLIVSDVLHLCCHNASCLLEEDFIGPSWVDGGELSGQAVVLPHPHSVHHSQLWLLIHTAVTCRNTRSLDHLASMKAVIWFICSRGPKLHAGRTAGMDLTKSMHF</sequence>
<protein>
    <submittedName>
        <fullName evidence="1">Uncharacterized protein</fullName>
    </submittedName>
</protein>
<comment type="caution">
    <text evidence="1">The sequence shown here is derived from an EMBL/GenBank/DDBJ whole genome shotgun (WGS) entry which is preliminary data.</text>
</comment>
<dbReference type="AlphaFoldDB" id="A0A5B7H5A1"/>
<gene>
    <name evidence="1" type="ORF">E2C01_058644</name>
</gene>
<evidence type="ECO:0000313" key="2">
    <source>
        <dbReference type="Proteomes" id="UP000324222"/>
    </source>
</evidence>
<dbReference type="EMBL" id="VSRR010022213">
    <property type="protein sequence ID" value="MPC64527.1"/>
    <property type="molecule type" value="Genomic_DNA"/>
</dbReference>
<evidence type="ECO:0000313" key="1">
    <source>
        <dbReference type="EMBL" id="MPC64527.1"/>
    </source>
</evidence>
<name>A0A5B7H5A1_PORTR</name>
<proteinExistence type="predicted"/>